<protein>
    <submittedName>
        <fullName evidence="2">Uncharacterized protein</fullName>
    </submittedName>
</protein>
<organism evidence="2 3">
    <name type="scientific">Caligus rogercresseyi</name>
    <name type="common">Sea louse</name>
    <dbReference type="NCBI Taxonomy" id="217165"/>
    <lineage>
        <taxon>Eukaryota</taxon>
        <taxon>Metazoa</taxon>
        <taxon>Ecdysozoa</taxon>
        <taxon>Arthropoda</taxon>
        <taxon>Crustacea</taxon>
        <taxon>Multicrustacea</taxon>
        <taxon>Hexanauplia</taxon>
        <taxon>Copepoda</taxon>
        <taxon>Siphonostomatoida</taxon>
        <taxon>Caligidae</taxon>
        <taxon>Caligus</taxon>
    </lineage>
</organism>
<feature type="compositionally biased region" description="Basic and acidic residues" evidence="1">
    <location>
        <begin position="44"/>
        <end position="60"/>
    </location>
</feature>
<dbReference type="Proteomes" id="UP000595437">
    <property type="component" value="Chromosome 16"/>
</dbReference>
<dbReference type="EMBL" id="CP045905">
    <property type="protein sequence ID" value="QQP36764.1"/>
    <property type="molecule type" value="Genomic_DNA"/>
</dbReference>
<evidence type="ECO:0000313" key="3">
    <source>
        <dbReference type="Proteomes" id="UP000595437"/>
    </source>
</evidence>
<evidence type="ECO:0000256" key="1">
    <source>
        <dbReference type="SAM" id="MobiDB-lite"/>
    </source>
</evidence>
<keyword evidence="3" id="KW-1185">Reference proteome</keyword>
<evidence type="ECO:0000313" key="2">
    <source>
        <dbReference type="EMBL" id="QQP36764.1"/>
    </source>
</evidence>
<sequence>MEMMIRDLEELHDKYDRSQLEIKHLVEDKEKFEVEARKYRNQLDHARKSLDQNYENEARLNRRPIRPSAN</sequence>
<dbReference type="OrthoDB" id="6516282at2759"/>
<reference evidence="3" key="1">
    <citation type="submission" date="2021-01" db="EMBL/GenBank/DDBJ databases">
        <title>Caligus Genome Assembly.</title>
        <authorList>
            <person name="Gallardo-Escarate C."/>
        </authorList>
    </citation>
    <scope>NUCLEOTIDE SEQUENCE [LARGE SCALE GENOMIC DNA]</scope>
</reference>
<dbReference type="AlphaFoldDB" id="A0A7T8GS37"/>
<accession>A0A7T8GS37</accession>
<proteinExistence type="predicted"/>
<gene>
    <name evidence="2" type="ORF">FKW44_021960</name>
</gene>
<name>A0A7T8GS37_CALRO</name>
<feature type="region of interest" description="Disordered" evidence="1">
    <location>
        <begin position="44"/>
        <end position="70"/>
    </location>
</feature>
<feature type="compositionally biased region" description="Basic residues" evidence="1">
    <location>
        <begin position="61"/>
        <end position="70"/>
    </location>
</feature>